<gene>
    <name evidence="3" type="ORF">CDV36_013469</name>
</gene>
<evidence type="ECO:0000256" key="1">
    <source>
        <dbReference type="ARBA" id="ARBA00022801"/>
    </source>
</evidence>
<feature type="domain" description="Alpha/beta hydrolase fold-3" evidence="2">
    <location>
        <begin position="81"/>
        <end position="311"/>
    </location>
</feature>
<dbReference type="Pfam" id="PF07859">
    <property type="entry name" value="Abhydrolase_3"/>
    <property type="match status" value="1"/>
</dbReference>
<name>A0A3M2RNY8_9HYPO</name>
<organism evidence="3 4">
    <name type="scientific">Fusarium kuroshium</name>
    <dbReference type="NCBI Taxonomy" id="2010991"/>
    <lineage>
        <taxon>Eukaryota</taxon>
        <taxon>Fungi</taxon>
        <taxon>Dikarya</taxon>
        <taxon>Ascomycota</taxon>
        <taxon>Pezizomycotina</taxon>
        <taxon>Sordariomycetes</taxon>
        <taxon>Hypocreomycetidae</taxon>
        <taxon>Hypocreales</taxon>
        <taxon>Nectriaceae</taxon>
        <taxon>Fusarium</taxon>
        <taxon>Fusarium solani species complex</taxon>
    </lineage>
</organism>
<evidence type="ECO:0000259" key="2">
    <source>
        <dbReference type="Pfam" id="PF07859"/>
    </source>
</evidence>
<dbReference type="Proteomes" id="UP000277212">
    <property type="component" value="Unassembled WGS sequence"/>
</dbReference>
<keyword evidence="4" id="KW-1185">Reference proteome</keyword>
<dbReference type="Gene3D" id="3.40.50.1820">
    <property type="entry name" value="alpha/beta hydrolase"/>
    <property type="match status" value="1"/>
</dbReference>
<dbReference type="SUPFAM" id="SSF53474">
    <property type="entry name" value="alpha/beta-Hydrolases"/>
    <property type="match status" value="1"/>
</dbReference>
<dbReference type="EMBL" id="NKUJ01000377">
    <property type="protein sequence ID" value="RMJ06932.1"/>
    <property type="molecule type" value="Genomic_DNA"/>
</dbReference>
<evidence type="ECO:0000313" key="4">
    <source>
        <dbReference type="Proteomes" id="UP000277212"/>
    </source>
</evidence>
<protein>
    <recommendedName>
        <fullName evidence="2">Alpha/beta hydrolase fold-3 domain-containing protein</fullName>
    </recommendedName>
</protein>
<proteinExistence type="predicted"/>
<sequence length="339" mass="36349">MMSSLPENLLQALMTLGDPNADIVTKRKALSDAEHLGLDALRPIPSDFEEFWVDIKLSDGWVSKTLIIKPKDTSSKPCPLIVFFHGGGYSMGEPLSVFRPGIDWAKAYGAVVALPSYKLAPEDPFPAAMHGSWEVLVHLSKVAEKDFGAKLDGPDGGFVIGGCSAGGGVSAALLGIHAFGDGGRDHVKLAKPLTGAFINTPVLAVADIIPEKYKGLWISREENAISEGITTEGINQFLQDFNPDYHSPWFSPLNAVAQCEDVNKAAASCPRVYIQTGHFDPLRDDGIVLGRLLSDLGVEVKEDCFSEDGHVGWTTMGIDAKTPGVPECTMNGMGWLLGK</sequence>
<dbReference type="OrthoDB" id="408631at2759"/>
<evidence type="ECO:0000313" key="3">
    <source>
        <dbReference type="EMBL" id="RMJ06932.1"/>
    </source>
</evidence>
<dbReference type="InterPro" id="IPR013094">
    <property type="entry name" value="AB_hydrolase_3"/>
</dbReference>
<comment type="caution">
    <text evidence="3">The sequence shown here is derived from an EMBL/GenBank/DDBJ whole genome shotgun (WGS) entry which is preliminary data.</text>
</comment>
<dbReference type="GO" id="GO:0016787">
    <property type="term" value="F:hydrolase activity"/>
    <property type="evidence" value="ECO:0007669"/>
    <property type="project" value="UniProtKB-KW"/>
</dbReference>
<reference evidence="3 4" key="1">
    <citation type="submission" date="2017-06" db="EMBL/GenBank/DDBJ databases">
        <title>Comparative genomic analysis of Ambrosia Fusariam Clade fungi.</title>
        <authorList>
            <person name="Stajich J.E."/>
            <person name="Carrillo J."/>
            <person name="Kijimoto T."/>
            <person name="Eskalen A."/>
            <person name="O'Donnell K."/>
            <person name="Kasson M."/>
        </authorList>
    </citation>
    <scope>NUCLEOTIDE SEQUENCE [LARGE SCALE GENOMIC DNA]</scope>
    <source>
        <strain evidence="3">UCR3666</strain>
    </source>
</reference>
<dbReference type="InterPro" id="IPR050300">
    <property type="entry name" value="GDXG_lipolytic_enzyme"/>
</dbReference>
<dbReference type="InterPro" id="IPR029058">
    <property type="entry name" value="AB_hydrolase_fold"/>
</dbReference>
<keyword evidence="1" id="KW-0378">Hydrolase</keyword>
<dbReference type="AlphaFoldDB" id="A0A3M2RNY8"/>
<accession>A0A3M2RNY8</accession>
<dbReference type="PANTHER" id="PTHR48081">
    <property type="entry name" value="AB HYDROLASE SUPERFAMILY PROTEIN C4A8.06C"/>
    <property type="match status" value="1"/>
</dbReference>
<dbReference type="STRING" id="2010991.A0A3M2RNY8"/>
<dbReference type="PANTHER" id="PTHR48081:SF8">
    <property type="entry name" value="ALPHA_BETA HYDROLASE FOLD-3 DOMAIN-CONTAINING PROTEIN-RELATED"/>
    <property type="match status" value="1"/>
</dbReference>